<feature type="transmembrane region" description="Helical" evidence="1">
    <location>
        <begin position="325"/>
        <end position="343"/>
    </location>
</feature>
<keyword evidence="4" id="KW-1185">Reference proteome</keyword>
<accession>A0A0A0M3W0</accession>
<evidence type="ECO:0000259" key="2">
    <source>
        <dbReference type="Pfam" id="PF01757"/>
    </source>
</evidence>
<feature type="non-terminal residue" evidence="3">
    <location>
        <position position="389"/>
    </location>
</feature>
<feature type="transmembrane region" description="Helical" evidence="1">
    <location>
        <begin position="12"/>
        <end position="34"/>
    </location>
</feature>
<dbReference type="PANTHER" id="PTHR36927:SF3">
    <property type="entry name" value="GLUCANS BIOSYNTHESIS PROTEIN C"/>
    <property type="match status" value="1"/>
</dbReference>
<dbReference type="EMBL" id="AVBH01000206">
    <property type="protein sequence ID" value="KGO97785.1"/>
    <property type="molecule type" value="Genomic_DNA"/>
</dbReference>
<feature type="transmembrane region" description="Helical" evidence="1">
    <location>
        <begin position="249"/>
        <end position="270"/>
    </location>
</feature>
<dbReference type="Pfam" id="PF01757">
    <property type="entry name" value="Acyl_transf_3"/>
    <property type="match status" value="1"/>
</dbReference>
<gene>
    <name evidence="3" type="ORF">N791_05885</name>
</gene>
<dbReference type="OrthoDB" id="9809782at2"/>
<sequence length="389" mass="44282">MERRHDIDTLRVAAFAVLILYHAGMVYVDGWGFHVKSPHVLGWVEWPMVLVNRWRMALLFLLSGITLGLALPRRSPLRWAGDRSWRLLLPLVAGIVLVVPMQAYCEARLLGTVEPGFWAFLARYLQLRPWPEAGFAGAEYGFTWNHLWYLPYLWVYSLVAIAGWAALRGTAATRARDWLCSRGRWLLWTLPPLWMMAVLVWIDPRFPSTHALADDWGNHAEYFPVFVAGLLASRGEGFWEGLVKLRWRFASVAFAAATVYMGLRVAGRVLPAEAPALLPPQAWWLVSRAAHALYWWTALLALLAWGKVLLDRPWRWLPYATEAVFPWYVLHQSLTVAAAYWLIPYDLGPVAEPLLVLIATIGGCAVLHELVIRRTPLLRPLFGLPARPR</sequence>
<dbReference type="Proteomes" id="UP000030003">
    <property type="component" value="Unassembled WGS sequence"/>
</dbReference>
<evidence type="ECO:0000313" key="4">
    <source>
        <dbReference type="Proteomes" id="UP000030003"/>
    </source>
</evidence>
<dbReference type="RefSeq" id="WP_036138650.1">
    <property type="nucleotide sequence ID" value="NZ_AVBH01000206.1"/>
</dbReference>
<keyword evidence="1" id="KW-0472">Membrane</keyword>
<dbReference type="AlphaFoldDB" id="A0A0A0M3W0"/>
<organism evidence="3 4">
    <name type="scientific">Lysobacter defluvii IMMIB APB-9 = DSM 18482</name>
    <dbReference type="NCBI Taxonomy" id="1385515"/>
    <lineage>
        <taxon>Bacteria</taxon>
        <taxon>Pseudomonadati</taxon>
        <taxon>Pseudomonadota</taxon>
        <taxon>Gammaproteobacteria</taxon>
        <taxon>Lysobacterales</taxon>
        <taxon>Lysobacteraceae</taxon>
        <taxon>Novilysobacter</taxon>
    </lineage>
</organism>
<evidence type="ECO:0000256" key="1">
    <source>
        <dbReference type="SAM" id="Phobius"/>
    </source>
</evidence>
<evidence type="ECO:0000313" key="3">
    <source>
        <dbReference type="EMBL" id="KGO97785.1"/>
    </source>
</evidence>
<dbReference type="STRING" id="1385515.GCA_000423325_02368"/>
<comment type="caution">
    <text evidence="3">The sequence shown here is derived from an EMBL/GenBank/DDBJ whole genome shotgun (WGS) entry which is preliminary data.</text>
</comment>
<protein>
    <submittedName>
        <fullName evidence="3">Membrane protein</fullName>
    </submittedName>
</protein>
<dbReference type="GO" id="GO:0016747">
    <property type="term" value="F:acyltransferase activity, transferring groups other than amino-acyl groups"/>
    <property type="evidence" value="ECO:0007669"/>
    <property type="project" value="InterPro"/>
</dbReference>
<feature type="transmembrane region" description="Helical" evidence="1">
    <location>
        <begin position="185"/>
        <end position="202"/>
    </location>
</feature>
<keyword evidence="1" id="KW-1133">Transmembrane helix</keyword>
<reference evidence="3 4" key="1">
    <citation type="submission" date="2013-08" db="EMBL/GenBank/DDBJ databases">
        <title>Genomic analysis of Lysobacter defluvii.</title>
        <authorList>
            <person name="Wang Q."/>
            <person name="Wang G."/>
        </authorList>
    </citation>
    <scope>NUCLEOTIDE SEQUENCE [LARGE SCALE GENOMIC DNA]</scope>
    <source>
        <strain evidence="3 4">IMMIB APB-9</strain>
    </source>
</reference>
<feature type="domain" description="Acyltransferase 3" evidence="2">
    <location>
        <begin position="5"/>
        <end position="368"/>
    </location>
</feature>
<feature type="transmembrane region" description="Helical" evidence="1">
    <location>
        <begin position="222"/>
        <end position="242"/>
    </location>
</feature>
<dbReference type="eggNOG" id="COG1835">
    <property type="taxonomic scope" value="Bacteria"/>
</dbReference>
<feature type="transmembrane region" description="Helical" evidence="1">
    <location>
        <begin position="282"/>
        <end position="305"/>
    </location>
</feature>
<proteinExistence type="predicted"/>
<feature type="transmembrane region" description="Helical" evidence="1">
    <location>
        <begin position="153"/>
        <end position="173"/>
    </location>
</feature>
<dbReference type="InterPro" id="IPR002656">
    <property type="entry name" value="Acyl_transf_3_dom"/>
</dbReference>
<name>A0A0A0M3W0_9GAMM</name>
<feature type="transmembrane region" description="Helical" evidence="1">
    <location>
        <begin position="355"/>
        <end position="372"/>
    </location>
</feature>
<dbReference type="InterPro" id="IPR050623">
    <property type="entry name" value="Glucan_succinyl_AcylTrfase"/>
</dbReference>
<dbReference type="PANTHER" id="PTHR36927">
    <property type="entry name" value="BLR4337 PROTEIN"/>
    <property type="match status" value="1"/>
</dbReference>
<feature type="transmembrane region" description="Helical" evidence="1">
    <location>
        <begin position="54"/>
        <end position="72"/>
    </location>
</feature>
<feature type="transmembrane region" description="Helical" evidence="1">
    <location>
        <begin position="84"/>
        <end position="104"/>
    </location>
</feature>
<keyword evidence="1" id="KW-0812">Transmembrane</keyword>